<dbReference type="GO" id="GO:0005524">
    <property type="term" value="F:ATP binding"/>
    <property type="evidence" value="ECO:0007669"/>
    <property type="project" value="UniProtKB-KW"/>
</dbReference>
<comment type="similarity">
    <text evidence="1">Belongs to the disease resistance NB-LRR family.</text>
</comment>
<evidence type="ECO:0000259" key="5">
    <source>
        <dbReference type="Pfam" id="PF00931"/>
    </source>
</evidence>
<evidence type="ECO:0000256" key="3">
    <source>
        <dbReference type="ARBA" id="ARBA00022821"/>
    </source>
</evidence>
<dbReference type="EMBL" id="KK786259">
    <property type="protein sequence ID" value="KDO39846.1"/>
    <property type="molecule type" value="Genomic_DNA"/>
</dbReference>
<sequence length="1247" mass="141584">MGGIGKTTLVKEVARKARKDKLFDRVVFSEVSQTIDIKKIQQAIAEKLGLVLQEETESSRASRLHEQLKREEKILIILDNIWKRVDLETVGIPFGDDHRGCKLLLTARDRTVLFSMGSEKNFLVDILKEEEAWRLFKLMAGDDVENRELKSTATEVAKACKGLPIALTTIARALRNKSMPQWKTTLQQLRMPSLVNFGGVPAEAYLTIELSYNYLEGEKLKNIFLLCSLMGNEIATSDLFKYCMCLGIFKGVDTMENARTNFYALIHQLRDCFLLLGGDNNEKLSMHDVVRAVAISIACRDQNALVVRNEEVWEWPDEDALRKCYAISIRDSSIHELLEGLECPQLEFLYMDSNGSSVEINVPEKFFTGMKKLKVVDFCRMQFFSLPPSIDHLLNLQTLCLDQCILGDVAIIGKLKNLEILSFSGSGIVKLPEELGQLTKLRHLDLSNCFKLKVIAPNVISSLIRLEELYMSNCFVEWEDEGPNSETINSRLDELMHLPRLTTLEVHVKNDNILPEGFFARKLERFKISVGEAAFLPFGATSNDACFRLSWPLFMINDSETLRTLKLKLNSTTISSKKLEGIKNVEYLCLDKLQGIKNVLFELDTEGFSQLKHLHVQNNPDFMCIVDSMERVPLHDAFPLLESLNLYNLMKLERICQDRLSVQSFNELKTIRVEHCGQLSNIFLLSAAKCLPRLETIAVINCRNIQEIFAVGGGDVVIDHQKIEFGQLRTLCLGNLPVLRSFCREVEKNRQAQGLQETCYNEISRLKDKLDTSSPLLNEKVVFPSLEALDLRQINVEKIWHDQLSAAMFPCFQNLTRLILWICPKLKYVFSASMLRSFEHLQHLEIACCERLQEIISKGGTDDQVTPNFVFPGLTTLRLIGLPKLKSLYPGMHTSEWPALKVLNVLACDQVTVFASELFHFCKISEENKLDTPARQSLFFLEKVFPNLEELGLNGKDIRMIWHGNFPQHLFGSLKVLRLADDHVSAAGFPLGLLERFNNLEKLRLDGCSCKEILSNDGHLDKHGGKLAQIKSLRLVRLNDLNQLWKEDSQMDSMFQYVDDVLIHGCDSLLILLPSSSVSFWNLTSLEVSSCKKLINLVASSAAKSLVALVKMQVFGCRAMTQVVKSEGNQLAKEEIVFSKLKRLSLVDLDSLASFCSGNYIFKFPSLEYLFVVGCPKMNIFTTGELSTPPRVDVMYRDTGPPCWDGDLNTTIRQLHRVKLLERSSSYSNTYYSNRPFGTWRSCELEE</sequence>
<dbReference type="InterPro" id="IPR032675">
    <property type="entry name" value="LRR_dom_sf"/>
</dbReference>
<dbReference type="InterPro" id="IPR050905">
    <property type="entry name" value="Plant_NBS-LRR"/>
</dbReference>
<dbReference type="GO" id="GO:0006952">
    <property type="term" value="P:defense response"/>
    <property type="evidence" value="ECO:0007669"/>
    <property type="project" value="UniProtKB-KW"/>
</dbReference>
<evidence type="ECO:0000256" key="1">
    <source>
        <dbReference type="ARBA" id="ARBA00008894"/>
    </source>
</evidence>
<feature type="domain" description="Disease resistance protein At4g27190-like leucine-rich repeats" evidence="6">
    <location>
        <begin position="642"/>
        <end position="747"/>
    </location>
</feature>
<dbReference type="Gene3D" id="3.40.50.300">
    <property type="entry name" value="P-loop containing nucleotide triphosphate hydrolases"/>
    <property type="match status" value="1"/>
</dbReference>
<dbReference type="GO" id="GO:0043531">
    <property type="term" value="F:ADP binding"/>
    <property type="evidence" value="ECO:0007669"/>
    <property type="project" value="InterPro"/>
</dbReference>
<evidence type="ECO:0000313" key="8">
    <source>
        <dbReference type="Proteomes" id="UP000027120"/>
    </source>
</evidence>
<name>A0A067DMK6_CITSI</name>
<feature type="domain" description="NB-ARC" evidence="5">
    <location>
        <begin position="1"/>
        <end position="141"/>
    </location>
</feature>
<dbReference type="AlphaFoldDB" id="A0A067DMK6"/>
<keyword evidence="4" id="KW-0067">ATP-binding</keyword>
<keyword evidence="2" id="KW-0547">Nucleotide-binding</keyword>
<evidence type="ECO:0000256" key="2">
    <source>
        <dbReference type="ARBA" id="ARBA00022741"/>
    </source>
</evidence>
<accession>A0A067DMK6</accession>
<evidence type="ECO:0000313" key="7">
    <source>
        <dbReference type="EMBL" id="KDO39846.1"/>
    </source>
</evidence>
<dbReference type="PANTHER" id="PTHR33463:SF198">
    <property type="entry name" value="RPP4C3"/>
    <property type="match status" value="1"/>
</dbReference>
<protein>
    <submittedName>
        <fullName evidence="7">Uncharacterized protein</fullName>
    </submittedName>
</protein>
<feature type="domain" description="Disease resistance protein At4g27190-like leucine-rich repeats" evidence="6">
    <location>
        <begin position="786"/>
        <end position="912"/>
    </location>
</feature>
<gene>
    <name evidence="7" type="ORF">CISIN_1g000869mg</name>
</gene>
<feature type="domain" description="Disease resistance protein At4g27190-like leucine-rich repeats" evidence="6">
    <location>
        <begin position="948"/>
        <end position="1076"/>
    </location>
</feature>
<keyword evidence="3" id="KW-0611">Plant defense</keyword>
<dbReference type="eggNOG" id="KOG4658">
    <property type="taxonomic scope" value="Eukaryota"/>
</dbReference>
<reference evidence="7 8" key="1">
    <citation type="submission" date="2014-04" db="EMBL/GenBank/DDBJ databases">
        <authorList>
            <consortium name="International Citrus Genome Consortium"/>
            <person name="Gmitter F."/>
            <person name="Chen C."/>
            <person name="Farmerie W."/>
            <person name="Harkins T."/>
            <person name="Desany B."/>
            <person name="Mohiuddin M."/>
            <person name="Kodira C."/>
            <person name="Borodovsky M."/>
            <person name="Lomsadze A."/>
            <person name="Burns P."/>
            <person name="Jenkins J."/>
            <person name="Prochnik S."/>
            <person name="Shu S."/>
            <person name="Chapman J."/>
            <person name="Pitluck S."/>
            <person name="Schmutz J."/>
            <person name="Rokhsar D."/>
        </authorList>
    </citation>
    <scope>NUCLEOTIDE SEQUENCE</scope>
</reference>
<proteinExistence type="inferred from homology"/>
<dbReference type="PRINTS" id="PR00364">
    <property type="entry name" value="DISEASERSIST"/>
</dbReference>
<dbReference type="Gene3D" id="3.80.10.10">
    <property type="entry name" value="Ribonuclease Inhibitor"/>
    <property type="match status" value="4"/>
</dbReference>
<dbReference type="SUPFAM" id="SSF52540">
    <property type="entry name" value="P-loop containing nucleoside triphosphate hydrolases"/>
    <property type="match status" value="1"/>
</dbReference>
<dbReference type="Pfam" id="PF23247">
    <property type="entry name" value="LRR_RPS2"/>
    <property type="match status" value="3"/>
</dbReference>
<keyword evidence="8" id="KW-1185">Reference proteome</keyword>
<dbReference type="Gene3D" id="1.10.8.430">
    <property type="entry name" value="Helical domain of apoptotic protease-activating factors"/>
    <property type="match status" value="1"/>
</dbReference>
<evidence type="ECO:0000256" key="4">
    <source>
        <dbReference type="ARBA" id="ARBA00022840"/>
    </source>
</evidence>
<dbReference type="InterPro" id="IPR027417">
    <property type="entry name" value="P-loop_NTPase"/>
</dbReference>
<dbReference type="InterPro" id="IPR057135">
    <property type="entry name" value="At4g27190-like_LRR"/>
</dbReference>
<dbReference type="Pfam" id="PF00931">
    <property type="entry name" value="NB-ARC"/>
    <property type="match status" value="1"/>
</dbReference>
<dbReference type="FunFam" id="3.40.50.300:FF:001091">
    <property type="entry name" value="Probable disease resistance protein At1g61300"/>
    <property type="match status" value="1"/>
</dbReference>
<organism evidence="7 8">
    <name type="scientific">Citrus sinensis</name>
    <name type="common">Sweet orange</name>
    <name type="synonym">Citrus aurantium var. sinensis</name>
    <dbReference type="NCBI Taxonomy" id="2711"/>
    <lineage>
        <taxon>Eukaryota</taxon>
        <taxon>Viridiplantae</taxon>
        <taxon>Streptophyta</taxon>
        <taxon>Embryophyta</taxon>
        <taxon>Tracheophyta</taxon>
        <taxon>Spermatophyta</taxon>
        <taxon>Magnoliopsida</taxon>
        <taxon>eudicotyledons</taxon>
        <taxon>Gunneridae</taxon>
        <taxon>Pentapetalae</taxon>
        <taxon>rosids</taxon>
        <taxon>malvids</taxon>
        <taxon>Sapindales</taxon>
        <taxon>Rutaceae</taxon>
        <taxon>Aurantioideae</taxon>
        <taxon>Citrus</taxon>
    </lineage>
</organism>
<dbReference type="InterPro" id="IPR042197">
    <property type="entry name" value="Apaf_helical"/>
</dbReference>
<dbReference type="SUPFAM" id="SSF52047">
    <property type="entry name" value="RNI-like"/>
    <property type="match status" value="1"/>
</dbReference>
<dbReference type="SUPFAM" id="SSF52058">
    <property type="entry name" value="L domain-like"/>
    <property type="match status" value="1"/>
</dbReference>
<dbReference type="PANTHER" id="PTHR33463">
    <property type="entry name" value="NB-ARC DOMAIN-CONTAINING PROTEIN-RELATED"/>
    <property type="match status" value="1"/>
</dbReference>
<dbReference type="PaxDb" id="2711-XP_006480367.1"/>
<dbReference type="STRING" id="2711.A0A067DMK6"/>
<evidence type="ECO:0000259" key="6">
    <source>
        <dbReference type="Pfam" id="PF23247"/>
    </source>
</evidence>
<dbReference type="InterPro" id="IPR002182">
    <property type="entry name" value="NB-ARC"/>
</dbReference>
<dbReference type="Proteomes" id="UP000027120">
    <property type="component" value="Unassembled WGS sequence"/>
</dbReference>